<proteinExistence type="predicted"/>
<protein>
    <recommendedName>
        <fullName evidence="4">LPS export ABC transporter periplasmic protein LptC</fullName>
    </recommendedName>
</protein>
<name>A0A0T5X8M3_9BACT</name>
<gene>
    <name evidence="2" type="ORF">HMPREF1705_03900</name>
</gene>
<evidence type="ECO:0008006" key="4">
    <source>
        <dbReference type="Google" id="ProtNLM"/>
    </source>
</evidence>
<evidence type="ECO:0000256" key="1">
    <source>
        <dbReference type="SAM" id="Phobius"/>
    </source>
</evidence>
<keyword evidence="1" id="KW-0812">Transmembrane</keyword>
<accession>A0A0T5X8M3</accession>
<feature type="transmembrane region" description="Helical" evidence="1">
    <location>
        <begin position="17"/>
        <end position="35"/>
    </location>
</feature>
<keyword evidence="1" id="KW-0472">Membrane</keyword>
<reference evidence="3" key="1">
    <citation type="submission" date="2012-09" db="EMBL/GenBank/DDBJ databases">
        <authorList>
            <person name="Weinstock G."/>
            <person name="Sodergren E."/>
            <person name="Clifton S."/>
            <person name="Fulton L."/>
            <person name="Fulton B."/>
            <person name="Courtney L."/>
            <person name="Fronick C."/>
            <person name="Harrison M."/>
            <person name="Strong C."/>
            <person name="Farmer C."/>
            <person name="Delehaunty K."/>
            <person name="Markovic C."/>
            <person name="Hall O."/>
            <person name="Minx P."/>
            <person name="Tomlinson C."/>
            <person name="Mitreva M."/>
            <person name="Nelson J."/>
            <person name="Hou S."/>
            <person name="Wollam A."/>
            <person name="Pepin K.H."/>
            <person name="Johnson M."/>
            <person name="Bhonagiri V."/>
            <person name="Nash W.E."/>
            <person name="Suruliraj S."/>
            <person name="Warren W."/>
            <person name="Chinwalla A."/>
            <person name="Mardis E.R."/>
            <person name="Wilson R.K."/>
        </authorList>
    </citation>
    <scope>NUCLEOTIDE SEQUENCE [LARGE SCALE GENOMIC DNA]</scope>
    <source>
        <strain evidence="3">OS1</strain>
    </source>
</reference>
<comment type="caution">
    <text evidence="2">The sequence shown here is derived from an EMBL/GenBank/DDBJ whole genome shotgun (WGS) entry which is preliminary data.</text>
</comment>
<sequence>MLSKKGEDGELFGKKRLWLIILFIVFAGFFAAFLVRDLYLTVESDDGNKNVFAVENIHYQNIIDDSLYILDAKKGWKTKDMYVLEDISISIKGSSDTEWKVQAKKGSVPELSGGVVSLKDAKGITQVSSDKYHWESPEIHWKPDEKLFFFDNGIRAFGDLIEIESQRGVVRLSGEMQLSERVKVVYKAQDLANK</sequence>
<organism evidence="2 3">
    <name type="scientific">Acetomicrobium hydrogeniformans ATCC BAA-1850</name>
    <dbReference type="NCBI Taxonomy" id="592015"/>
    <lineage>
        <taxon>Bacteria</taxon>
        <taxon>Thermotogati</taxon>
        <taxon>Synergistota</taxon>
        <taxon>Synergistia</taxon>
        <taxon>Synergistales</taxon>
        <taxon>Acetomicrobiaceae</taxon>
        <taxon>Acetomicrobium</taxon>
    </lineage>
</organism>
<evidence type="ECO:0000313" key="2">
    <source>
        <dbReference type="EMBL" id="KRT34662.1"/>
    </source>
</evidence>
<dbReference type="AlphaFoldDB" id="A0A0T5X8M3"/>
<dbReference type="Proteomes" id="UP000005273">
    <property type="component" value="Unassembled WGS sequence"/>
</dbReference>
<dbReference type="STRING" id="592015.HMPREF1705_03900"/>
<keyword evidence="3" id="KW-1185">Reference proteome</keyword>
<evidence type="ECO:0000313" key="3">
    <source>
        <dbReference type="Proteomes" id="UP000005273"/>
    </source>
</evidence>
<keyword evidence="1" id="KW-1133">Transmembrane helix</keyword>
<dbReference type="EMBL" id="ACJX03000001">
    <property type="protein sequence ID" value="KRT34662.1"/>
    <property type="molecule type" value="Genomic_DNA"/>
</dbReference>